<evidence type="ECO:0000313" key="3">
    <source>
        <dbReference type="Proteomes" id="UP000622317"/>
    </source>
</evidence>
<proteinExistence type="predicted"/>
<feature type="domain" description="Gylcosyl hydrolase 115 C-terminal" evidence="1">
    <location>
        <begin position="2"/>
        <end position="29"/>
    </location>
</feature>
<dbReference type="InterPro" id="IPR041437">
    <property type="entry name" value="GH115_C"/>
</dbReference>
<sequence>MSAGTHTPKVWMVDPGVVLQSFVLDAGGLCPRAAAIYPCSADRVVPSEATRPPVPPEIVKMEGRPWRRPSCKGDLQRSSCLDCLSNRVRKLRFFVKLK</sequence>
<organism evidence="2 3">
    <name type="scientific">Pelagicoccus enzymogenes</name>
    <dbReference type="NCBI Taxonomy" id="2773457"/>
    <lineage>
        <taxon>Bacteria</taxon>
        <taxon>Pseudomonadati</taxon>
        <taxon>Verrucomicrobiota</taxon>
        <taxon>Opitutia</taxon>
        <taxon>Puniceicoccales</taxon>
        <taxon>Pelagicoccaceae</taxon>
        <taxon>Pelagicoccus</taxon>
    </lineage>
</organism>
<keyword evidence="3" id="KW-1185">Reference proteome</keyword>
<name>A0A927IIF4_9BACT</name>
<evidence type="ECO:0000313" key="2">
    <source>
        <dbReference type="EMBL" id="MBD5780435.1"/>
    </source>
</evidence>
<dbReference type="Gene3D" id="2.60.120.1620">
    <property type="match status" value="1"/>
</dbReference>
<dbReference type="EMBL" id="JACYFG010000036">
    <property type="protein sequence ID" value="MBD5780435.1"/>
    <property type="molecule type" value="Genomic_DNA"/>
</dbReference>
<accession>A0A927IIF4</accession>
<dbReference type="AlphaFoldDB" id="A0A927IIF4"/>
<reference evidence="2" key="1">
    <citation type="submission" date="2020-09" db="EMBL/GenBank/DDBJ databases">
        <title>Pelagicoccus enzymogenes sp. nov. with an EPS production, isolated from marine sediment.</title>
        <authorList>
            <person name="Feng X."/>
        </authorList>
    </citation>
    <scope>NUCLEOTIDE SEQUENCE</scope>
    <source>
        <strain evidence="2">NFK12</strain>
    </source>
</reference>
<gene>
    <name evidence="2" type="ORF">IEN85_13120</name>
</gene>
<comment type="caution">
    <text evidence="2">The sequence shown here is derived from an EMBL/GenBank/DDBJ whole genome shotgun (WGS) entry which is preliminary data.</text>
</comment>
<protein>
    <recommendedName>
        <fullName evidence="1">Gylcosyl hydrolase 115 C-terminal domain-containing protein</fullName>
    </recommendedName>
</protein>
<dbReference type="Pfam" id="PF17829">
    <property type="entry name" value="GH115_C"/>
    <property type="match status" value="1"/>
</dbReference>
<evidence type="ECO:0000259" key="1">
    <source>
        <dbReference type="Pfam" id="PF17829"/>
    </source>
</evidence>
<dbReference type="Proteomes" id="UP000622317">
    <property type="component" value="Unassembled WGS sequence"/>
</dbReference>